<dbReference type="EMBL" id="BMHQ01000005">
    <property type="protein sequence ID" value="GGE15185.1"/>
    <property type="molecule type" value="Genomic_DNA"/>
</dbReference>
<comment type="caution">
    <text evidence="1">The sequence shown here is derived from an EMBL/GenBank/DDBJ whole genome shotgun (WGS) entry which is preliminary data.</text>
</comment>
<gene>
    <name evidence="1" type="ORF">GCM10011571_15900</name>
</gene>
<dbReference type="Proteomes" id="UP000625210">
    <property type="component" value="Unassembled WGS sequence"/>
</dbReference>
<proteinExistence type="predicted"/>
<sequence>MSDLMGWLEYNDCEYNLSYSSSGFKINVIDINGKQFKAKGATAEFALYKVIKKILEEYHGNIVNKDMYVIEAELIEKEDM</sequence>
<dbReference type="AlphaFoldDB" id="A0A8J2YAK0"/>
<evidence type="ECO:0000313" key="2">
    <source>
        <dbReference type="Proteomes" id="UP000625210"/>
    </source>
</evidence>
<organism evidence="1 2">
    <name type="scientific">Marinithermofilum abyssi</name>
    <dbReference type="NCBI Taxonomy" id="1571185"/>
    <lineage>
        <taxon>Bacteria</taxon>
        <taxon>Bacillati</taxon>
        <taxon>Bacillota</taxon>
        <taxon>Bacilli</taxon>
        <taxon>Bacillales</taxon>
        <taxon>Thermoactinomycetaceae</taxon>
        <taxon>Marinithermofilum</taxon>
    </lineage>
</organism>
<reference evidence="1" key="2">
    <citation type="submission" date="2020-09" db="EMBL/GenBank/DDBJ databases">
        <authorList>
            <person name="Sun Q."/>
            <person name="Zhou Y."/>
        </authorList>
    </citation>
    <scope>NUCLEOTIDE SEQUENCE</scope>
    <source>
        <strain evidence="1">CGMCC 1.15179</strain>
    </source>
</reference>
<name>A0A8J2YAK0_9BACL</name>
<dbReference type="RefSeq" id="WP_229751886.1">
    <property type="nucleotide sequence ID" value="NZ_BMHQ01000005.1"/>
</dbReference>
<evidence type="ECO:0000313" key="1">
    <source>
        <dbReference type="EMBL" id="GGE15185.1"/>
    </source>
</evidence>
<keyword evidence="2" id="KW-1185">Reference proteome</keyword>
<accession>A0A8J2YAK0</accession>
<reference evidence="1" key="1">
    <citation type="journal article" date="2014" name="Int. J. Syst. Evol. Microbiol.">
        <title>Complete genome sequence of Corynebacterium casei LMG S-19264T (=DSM 44701T), isolated from a smear-ripened cheese.</title>
        <authorList>
            <consortium name="US DOE Joint Genome Institute (JGI-PGF)"/>
            <person name="Walter F."/>
            <person name="Albersmeier A."/>
            <person name="Kalinowski J."/>
            <person name="Ruckert C."/>
        </authorList>
    </citation>
    <scope>NUCLEOTIDE SEQUENCE</scope>
    <source>
        <strain evidence="1">CGMCC 1.15179</strain>
    </source>
</reference>
<protein>
    <submittedName>
        <fullName evidence="1">Uncharacterized protein</fullName>
    </submittedName>
</protein>